<protein>
    <submittedName>
        <fullName evidence="1">Uncharacterized protein</fullName>
    </submittedName>
</protein>
<gene>
    <name evidence="1" type="ORF">BTN92_13955</name>
</gene>
<dbReference type="STRING" id="53346.A5802_003331"/>
<comment type="caution">
    <text evidence="1">The sequence shown here is derived from an EMBL/GenBank/DDBJ whole genome shotgun (WGS) entry which is preliminary data.</text>
</comment>
<proteinExistence type="predicted"/>
<reference evidence="1 2" key="1">
    <citation type="submission" date="2016-12" db="EMBL/GenBank/DDBJ databases">
        <authorList>
            <person name="Song W.-J."/>
            <person name="Kurnit D.M."/>
        </authorList>
    </citation>
    <scope>NUCLEOTIDE SEQUENCE [LARGE SCALE GENOMIC DNA]</scope>
    <source>
        <strain evidence="1 2">CGB1038-1_S1</strain>
    </source>
</reference>
<dbReference type="AlphaFoldDB" id="A0A1V2UCE4"/>
<accession>A0A1V2UCE4</accession>
<organism evidence="1 2">
    <name type="scientific">Enterococcus mundtii</name>
    <dbReference type="NCBI Taxonomy" id="53346"/>
    <lineage>
        <taxon>Bacteria</taxon>
        <taxon>Bacillati</taxon>
        <taxon>Bacillota</taxon>
        <taxon>Bacilli</taxon>
        <taxon>Lactobacillales</taxon>
        <taxon>Enterococcaceae</taxon>
        <taxon>Enterococcus</taxon>
    </lineage>
</organism>
<evidence type="ECO:0000313" key="1">
    <source>
        <dbReference type="EMBL" id="ONN40951.1"/>
    </source>
</evidence>
<dbReference type="EMBL" id="MSTR01000017">
    <property type="protein sequence ID" value="ONN40951.1"/>
    <property type="molecule type" value="Genomic_DNA"/>
</dbReference>
<name>A0A1V2UCE4_ENTMU</name>
<evidence type="ECO:0000313" key="2">
    <source>
        <dbReference type="Proteomes" id="UP000189299"/>
    </source>
</evidence>
<sequence length="158" mass="18878">MELFDVAKYQLPKDVDIEWETTKEKFSIFLSEYKNLREKVGIPATPRIQETYSMIHRENVSPEVINDPLYKEFEYLHRLFIKGYLSINHPYKPEITDRRRKIFLLRYFYGLSISLVSERVHYQKNIILIDSKKSLIQFTSAIQLLDQKKSSLKAETKI</sequence>
<dbReference type="RefSeq" id="WP_077151998.1">
    <property type="nucleotide sequence ID" value="NZ_CABMMO010000017.1"/>
</dbReference>
<dbReference type="Proteomes" id="UP000189299">
    <property type="component" value="Unassembled WGS sequence"/>
</dbReference>
<dbReference type="OrthoDB" id="2193766at2"/>